<reference evidence="6 7" key="1">
    <citation type="submission" date="2024-03" db="EMBL/GenBank/DDBJ databases">
        <title>YIM 134122 draft genome.</title>
        <authorList>
            <person name="Zuo S."/>
            <person name="Xiong L."/>
        </authorList>
    </citation>
    <scope>NUCLEOTIDE SEQUENCE [LARGE SCALE GENOMIC DNA]</scope>
    <source>
        <strain evidence="6 7">YIM 134122</strain>
    </source>
</reference>
<keyword evidence="3" id="KW-0560">Oxidoreductase</keyword>
<dbReference type="InterPro" id="IPR002347">
    <property type="entry name" value="SDR_fam"/>
</dbReference>
<dbReference type="PANTHER" id="PTHR43391">
    <property type="entry name" value="RETINOL DEHYDROGENASE-RELATED"/>
    <property type="match status" value="1"/>
</dbReference>
<sequence length="289" mass="29091">MNESIVLITGTSSGIGLATAVAAASDGATVVATMRDVAKAGPLRDAAREAGVELDIRALDVTDAVAVVAVVDAVVADHGRLDVLVNNAGAGHVGTIEQDSLEEYRTAMEVNYFGVVALTKAALAHLRASGGRIVTVSSVGGIVGQPFNEAYCAAKFAVEGFLESLAPVAASVGVSVTIVEPGAVNTEFAGNAGIGAALERVAGTDYAPALDAYVRHARATFDPAAAQKPGDIAAVILEVIGADSPPTRVQTSAAAQRFVGVTLRDLDGSAVQAVTSGWIAPDRTEDAAG</sequence>
<dbReference type="PROSITE" id="PS00061">
    <property type="entry name" value="ADH_SHORT"/>
    <property type="match status" value="1"/>
</dbReference>
<evidence type="ECO:0000313" key="6">
    <source>
        <dbReference type="EMBL" id="MEN1946026.1"/>
    </source>
</evidence>
<evidence type="ECO:0000256" key="2">
    <source>
        <dbReference type="ARBA" id="ARBA00022857"/>
    </source>
</evidence>
<dbReference type="PRINTS" id="PR00080">
    <property type="entry name" value="SDRFAMILY"/>
</dbReference>
<accession>A0ABU9W231</accession>
<evidence type="ECO:0000256" key="3">
    <source>
        <dbReference type="ARBA" id="ARBA00023002"/>
    </source>
</evidence>
<dbReference type="SUPFAM" id="SSF51735">
    <property type="entry name" value="NAD(P)-binding Rossmann-fold domains"/>
    <property type="match status" value="1"/>
</dbReference>
<dbReference type="Gene3D" id="3.40.50.720">
    <property type="entry name" value="NAD(P)-binding Rossmann-like Domain"/>
    <property type="match status" value="1"/>
</dbReference>
<proteinExistence type="inferred from homology"/>
<evidence type="ECO:0000256" key="4">
    <source>
        <dbReference type="RuleBase" id="RU000363"/>
    </source>
</evidence>
<keyword evidence="2" id="KW-0521">NADP</keyword>
<comment type="caution">
    <text evidence="6">The sequence shown here is derived from an EMBL/GenBank/DDBJ whole genome shotgun (WGS) entry which is preliminary data.</text>
</comment>
<dbReference type="EMBL" id="JBCLVG010000001">
    <property type="protein sequence ID" value="MEN1946026.1"/>
    <property type="molecule type" value="Genomic_DNA"/>
</dbReference>
<dbReference type="InterPro" id="IPR036291">
    <property type="entry name" value="NAD(P)-bd_dom_sf"/>
</dbReference>
<dbReference type="InterPro" id="IPR020904">
    <property type="entry name" value="Sc_DH/Rdtase_CS"/>
</dbReference>
<dbReference type="Proteomes" id="UP001425155">
    <property type="component" value="Unassembled WGS sequence"/>
</dbReference>
<dbReference type="PRINTS" id="PR00081">
    <property type="entry name" value="GDHRDH"/>
</dbReference>
<dbReference type="RefSeq" id="WP_342112510.1">
    <property type="nucleotide sequence ID" value="NZ_JBCAUN010000001.1"/>
</dbReference>
<dbReference type="Pfam" id="PF00106">
    <property type="entry name" value="adh_short"/>
    <property type="match status" value="1"/>
</dbReference>
<organism evidence="6 7">
    <name type="scientific">Leifsonia stereocauli</name>
    <dbReference type="NCBI Taxonomy" id="3134136"/>
    <lineage>
        <taxon>Bacteria</taxon>
        <taxon>Bacillati</taxon>
        <taxon>Actinomycetota</taxon>
        <taxon>Actinomycetes</taxon>
        <taxon>Micrococcales</taxon>
        <taxon>Microbacteriaceae</taxon>
        <taxon>Leifsonia</taxon>
    </lineage>
</organism>
<name>A0ABU9W231_9MICO</name>
<feature type="domain" description="Ketoreductase" evidence="5">
    <location>
        <begin position="4"/>
        <end position="187"/>
    </location>
</feature>
<gene>
    <name evidence="6" type="ORF">WJX64_05665</name>
</gene>
<dbReference type="PANTHER" id="PTHR43391:SF14">
    <property type="entry name" value="DEHYDROGENASE_REDUCTASE SDR FAMILY PROTEIN 7-LIKE"/>
    <property type="match status" value="1"/>
</dbReference>
<evidence type="ECO:0000259" key="5">
    <source>
        <dbReference type="SMART" id="SM00822"/>
    </source>
</evidence>
<protein>
    <submittedName>
        <fullName evidence="6">SDR family NAD(P)-dependent oxidoreductase</fullName>
    </submittedName>
</protein>
<dbReference type="SMART" id="SM00822">
    <property type="entry name" value="PKS_KR"/>
    <property type="match status" value="1"/>
</dbReference>
<evidence type="ECO:0000256" key="1">
    <source>
        <dbReference type="ARBA" id="ARBA00006484"/>
    </source>
</evidence>
<keyword evidence="7" id="KW-1185">Reference proteome</keyword>
<evidence type="ECO:0000313" key="7">
    <source>
        <dbReference type="Proteomes" id="UP001425155"/>
    </source>
</evidence>
<comment type="similarity">
    <text evidence="1 4">Belongs to the short-chain dehydrogenases/reductases (SDR) family.</text>
</comment>
<dbReference type="InterPro" id="IPR057326">
    <property type="entry name" value="KR_dom"/>
</dbReference>